<name>A0AAD9NQN7_RIDPI</name>
<dbReference type="EMBL" id="JAODUO010000504">
    <property type="protein sequence ID" value="KAK2179227.1"/>
    <property type="molecule type" value="Genomic_DNA"/>
</dbReference>
<protein>
    <submittedName>
        <fullName evidence="1">Uncharacterized protein</fullName>
    </submittedName>
</protein>
<dbReference type="AlphaFoldDB" id="A0AAD9NQN7"/>
<dbReference type="Proteomes" id="UP001209878">
    <property type="component" value="Unassembled WGS sequence"/>
</dbReference>
<comment type="caution">
    <text evidence="1">The sequence shown here is derived from an EMBL/GenBank/DDBJ whole genome shotgun (WGS) entry which is preliminary data.</text>
</comment>
<reference evidence="1" key="1">
    <citation type="journal article" date="2023" name="Mol. Biol. Evol.">
        <title>Third-Generation Sequencing Reveals the Adaptive Role of the Epigenome in Three Deep-Sea Polychaetes.</title>
        <authorList>
            <person name="Perez M."/>
            <person name="Aroh O."/>
            <person name="Sun Y."/>
            <person name="Lan Y."/>
            <person name="Juniper S.K."/>
            <person name="Young C.R."/>
            <person name="Angers B."/>
            <person name="Qian P.Y."/>
        </authorList>
    </citation>
    <scope>NUCLEOTIDE SEQUENCE</scope>
    <source>
        <strain evidence="1">R07B-5</strain>
    </source>
</reference>
<sequence length="122" mass="13351">MMLPSVTSRASPNLLPIIADRRTVGQSRFGTRISESDRSSKRCADIRGPVPGSVDRYSRIGPRIGARMLGGIRWRRFRSGNCAMCLAELTALKVAFGNEKLKTNAMALCCCNDNHVAVLNVL</sequence>
<proteinExistence type="predicted"/>
<organism evidence="1 2">
    <name type="scientific">Ridgeia piscesae</name>
    <name type="common">Tubeworm</name>
    <dbReference type="NCBI Taxonomy" id="27915"/>
    <lineage>
        <taxon>Eukaryota</taxon>
        <taxon>Metazoa</taxon>
        <taxon>Spiralia</taxon>
        <taxon>Lophotrochozoa</taxon>
        <taxon>Annelida</taxon>
        <taxon>Polychaeta</taxon>
        <taxon>Sedentaria</taxon>
        <taxon>Canalipalpata</taxon>
        <taxon>Sabellida</taxon>
        <taxon>Siboglinidae</taxon>
        <taxon>Ridgeia</taxon>
    </lineage>
</organism>
<accession>A0AAD9NQN7</accession>
<evidence type="ECO:0000313" key="2">
    <source>
        <dbReference type="Proteomes" id="UP001209878"/>
    </source>
</evidence>
<keyword evidence="2" id="KW-1185">Reference proteome</keyword>
<gene>
    <name evidence="1" type="ORF">NP493_504g03022</name>
</gene>
<evidence type="ECO:0000313" key="1">
    <source>
        <dbReference type="EMBL" id="KAK2179227.1"/>
    </source>
</evidence>